<sequence>MQQVLAKYLPERAVQPLFQLIENHAIHLKIVNERKTRHGDYRQMGQVHQITINANLNKYRFLITLVHEIAHLVAFQKYGRFIKPHGKEWKHTFQQLMLPLLNPSIFPSRLLPLLARHFKNPTASSDTDAVLSVALKEYDPTSDKNYIFEIPMGSTFRIPNGKIFKKGKKRVKRYECLEMESGKVYIFQPNAQVELIKV</sequence>
<dbReference type="EMBL" id="QKYV01000001">
    <property type="protein sequence ID" value="PZW43710.1"/>
    <property type="molecule type" value="Genomic_DNA"/>
</dbReference>
<accession>A0A2W7K809</accession>
<name>A0A2W7K809_9FLAO</name>
<dbReference type="RefSeq" id="WP_111539407.1">
    <property type="nucleotide sequence ID" value="NZ_QKYV01000001.1"/>
</dbReference>
<proteinExistence type="predicted"/>
<evidence type="ECO:0000313" key="3">
    <source>
        <dbReference type="Proteomes" id="UP000249542"/>
    </source>
</evidence>
<dbReference type="Gene3D" id="1.10.10.2910">
    <property type="match status" value="1"/>
</dbReference>
<dbReference type="Pfam" id="PF10263">
    <property type="entry name" value="SprT-like"/>
    <property type="match status" value="1"/>
</dbReference>
<keyword evidence="3" id="KW-1185">Reference proteome</keyword>
<organism evidence="2 3">
    <name type="scientific">Mesonia algae</name>
    <dbReference type="NCBI Taxonomy" id="213248"/>
    <lineage>
        <taxon>Bacteria</taxon>
        <taxon>Pseudomonadati</taxon>
        <taxon>Bacteroidota</taxon>
        <taxon>Flavobacteriia</taxon>
        <taxon>Flavobacteriales</taxon>
        <taxon>Flavobacteriaceae</taxon>
        <taxon>Mesonia</taxon>
    </lineage>
</organism>
<dbReference type="AlphaFoldDB" id="A0A2W7K809"/>
<dbReference type="Proteomes" id="UP000249542">
    <property type="component" value="Unassembled WGS sequence"/>
</dbReference>
<evidence type="ECO:0000259" key="1">
    <source>
        <dbReference type="Pfam" id="PF10263"/>
    </source>
</evidence>
<feature type="domain" description="SprT-like" evidence="1">
    <location>
        <begin position="12"/>
        <end position="96"/>
    </location>
</feature>
<reference evidence="2 3" key="1">
    <citation type="submission" date="2018-06" db="EMBL/GenBank/DDBJ databases">
        <title>Genomic Encyclopedia of Archaeal and Bacterial Type Strains, Phase II (KMG-II): from individual species to whole genera.</title>
        <authorList>
            <person name="Goeker M."/>
        </authorList>
    </citation>
    <scope>NUCLEOTIDE SEQUENCE [LARGE SCALE GENOMIC DNA]</scope>
    <source>
        <strain evidence="2 3">DSM 15361</strain>
    </source>
</reference>
<gene>
    <name evidence="2" type="ORF">LX95_00032</name>
</gene>
<dbReference type="InterPro" id="IPR006640">
    <property type="entry name" value="SprT-like_domain"/>
</dbReference>
<comment type="caution">
    <text evidence="2">The sequence shown here is derived from an EMBL/GenBank/DDBJ whole genome shotgun (WGS) entry which is preliminary data.</text>
</comment>
<protein>
    <submittedName>
        <fullName evidence="2">SprT-like family protein</fullName>
    </submittedName>
</protein>
<dbReference type="GO" id="GO:0006950">
    <property type="term" value="P:response to stress"/>
    <property type="evidence" value="ECO:0007669"/>
    <property type="project" value="UniProtKB-ARBA"/>
</dbReference>
<evidence type="ECO:0000313" key="2">
    <source>
        <dbReference type="EMBL" id="PZW43710.1"/>
    </source>
</evidence>